<dbReference type="InterPro" id="IPR036188">
    <property type="entry name" value="FAD/NAD-bd_sf"/>
</dbReference>
<evidence type="ECO:0000256" key="6">
    <source>
        <dbReference type="ARBA" id="ARBA00023002"/>
    </source>
</evidence>
<keyword evidence="7" id="KW-0503">Monooxygenase</keyword>
<keyword evidence="9" id="KW-1185">Reference proteome</keyword>
<name>A0ABT5WLR8_9SPHN</name>
<keyword evidence="6" id="KW-0560">Oxidoreductase</keyword>
<dbReference type="RefSeq" id="WP_275227076.1">
    <property type="nucleotide sequence ID" value="NZ_JARESE010000012.1"/>
</dbReference>
<dbReference type="PANTHER" id="PTHR43098:SF4">
    <property type="entry name" value="BLR3857 PROTEIN"/>
    <property type="match status" value="1"/>
</dbReference>
<dbReference type="InterPro" id="IPR050775">
    <property type="entry name" value="FAD-binding_Monooxygenases"/>
</dbReference>
<evidence type="ECO:0000313" key="8">
    <source>
        <dbReference type="EMBL" id="MDE8650988.1"/>
    </source>
</evidence>
<evidence type="ECO:0000256" key="1">
    <source>
        <dbReference type="ARBA" id="ARBA00001974"/>
    </source>
</evidence>
<dbReference type="Proteomes" id="UP001216253">
    <property type="component" value="Unassembled WGS sequence"/>
</dbReference>
<dbReference type="PANTHER" id="PTHR43098">
    <property type="entry name" value="L-ORNITHINE N(5)-MONOOXYGENASE-RELATED"/>
    <property type="match status" value="1"/>
</dbReference>
<evidence type="ECO:0000256" key="4">
    <source>
        <dbReference type="ARBA" id="ARBA00022827"/>
    </source>
</evidence>
<gene>
    <name evidence="8" type="ORF">PYV00_04545</name>
</gene>
<protein>
    <submittedName>
        <fullName evidence="8">NAD(P)/FAD-dependent oxidoreductase</fullName>
    </submittedName>
</protein>
<sequence length="614" mass="70403">MISNATDVPKASEIDIPALREKYRRERDKRLRAEGQNQYVRVDTHIAGFYDEDPHTPVGPRAPVDADIEVAVLGAGWSGTLAAYHLRKAGIDDFRIFEAAGGFGGCWYWNRYPGVQCDNEAYCYVSLLEETGYVPSKRFVDGWEIREHFERIADRFRLNEDALFHTRIESLKWDDQISRWRIATNRGDDIRARFVIMGAGPTNTPKLPGVSGIGDFRGHIFHTSRWDYDYTGGSQKNPVLDKLKDKRVAIVGTGASSVQAVPFLCRYAKQLYVIQRTPSSVDVRDNQPTDPDWEKSLQPGWQARRRDNYQRFTHAGFREGEEDLVGDIWTEINRNISAEMEQEEQGWRQLSIDEFLERREIMDYQVMERLRRRVDAIVEDKETAEALKPYYRIICKRPTSNDEYYQAFNRPNVKLIDVSDTRGLEALTENGFMHRGTEYEVDCVIFASGYEVTSELRRRWGIAAIEGRDGRSLYDHWADGYRTLHGAMAHGFPNLFVMGLLQGGLNVSLPAVFEQQGEHMAWLIRETQARGAVAIEPSAQAEADWIRDVKASNIDMGPIVRECTPGYYNNEGEEKVRWFLGDSWGPGWQAWLDLLEDWKAQGMPGMTLRVGQEA</sequence>
<organism evidence="8 9">
    <name type="scientific">Novosphingobium album</name>
    <name type="common">ex Liu et al. 2023</name>
    <dbReference type="NCBI Taxonomy" id="3031130"/>
    <lineage>
        <taxon>Bacteria</taxon>
        <taxon>Pseudomonadati</taxon>
        <taxon>Pseudomonadota</taxon>
        <taxon>Alphaproteobacteria</taxon>
        <taxon>Sphingomonadales</taxon>
        <taxon>Sphingomonadaceae</taxon>
        <taxon>Novosphingobium</taxon>
    </lineage>
</organism>
<keyword evidence="3" id="KW-0285">Flavoprotein</keyword>
<evidence type="ECO:0000256" key="2">
    <source>
        <dbReference type="ARBA" id="ARBA00010139"/>
    </source>
</evidence>
<dbReference type="Gene3D" id="3.50.50.60">
    <property type="entry name" value="FAD/NAD(P)-binding domain"/>
    <property type="match status" value="2"/>
</dbReference>
<accession>A0ABT5WLR8</accession>
<evidence type="ECO:0000256" key="3">
    <source>
        <dbReference type="ARBA" id="ARBA00022630"/>
    </source>
</evidence>
<comment type="similarity">
    <text evidence="2">Belongs to the FAD-binding monooxygenase family.</text>
</comment>
<proteinExistence type="inferred from homology"/>
<dbReference type="Pfam" id="PF13450">
    <property type="entry name" value="NAD_binding_8"/>
    <property type="match status" value="1"/>
</dbReference>
<keyword evidence="4" id="KW-0274">FAD</keyword>
<keyword evidence="5" id="KW-0521">NADP</keyword>
<evidence type="ECO:0000313" key="9">
    <source>
        <dbReference type="Proteomes" id="UP001216253"/>
    </source>
</evidence>
<comment type="caution">
    <text evidence="8">The sequence shown here is derived from an EMBL/GenBank/DDBJ whole genome shotgun (WGS) entry which is preliminary data.</text>
</comment>
<evidence type="ECO:0000256" key="7">
    <source>
        <dbReference type="ARBA" id="ARBA00023033"/>
    </source>
</evidence>
<comment type="cofactor">
    <cofactor evidence="1">
        <name>FAD</name>
        <dbReference type="ChEBI" id="CHEBI:57692"/>
    </cofactor>
</comment>
<dbReference type="SUPFAM" id="SSF51905">
    <property type="entry name" value="FAD/NAD(P)-binding domain"/>
    <property type="match status" value="1"/>
</dbReference>
<evidence type="ECO:0000256" key="5">
    <source>
        <dbReference type="ARBA" id="ARBA00022857"/>
    </source>
</evidence>
<reference evidence="8 9" key="1">
    <citation type="submission" date="2023-03" db="EMBL/GenBank/DDBJ databases">
        <title>NovoSphingobium album sp. nov. isolated from polycyclic aromatic hydrocarbons- and heavy-metal polluted soil.</title>
        <authorList>
            <person name="Liu Z."/>
            <person name="Wang K."/>
        </authorList>
    </citation>
    <scope>NUCLEOTIDE SEQUENCE [LARGE SCALE GENOMIC DNA]</scope>
    <source>
        <strain evidence="8 9">H3SJ31-1</strain>
    </source>
</reference>
<dbReference type="EMBL" id="JARESE010000012">
    <property type="protein sequence ID" value="MDE8650988.1"/>
    <property type="molecule type" value="Genomic_DNA"/>
</dbReference>